<comment type="caution">
    <text evidence="3">The sequence shown here is derived from an EMBL/GenBank/DDBJ whole genome shotgun (WGS) entry which is preliminary data.</text>
</comment>
<evidence type="ECO:0000313" key="4">
    <source>
        <dbReference type="Proteomes" id="UP000465302"/>
    </source>
</evidence>
<feature type="domain" description="DUF7159" evidence="2">
    <location>
        <begin position="3"/>
        <end position="227"/>
    </location>
</feature>
<accession>A0A7I9VU98</accession>
<feature type="compositionally biased region" description="Low complexity" evidence="1">
    <location>
        <begin position="427"/>
        <end position="436"/>
    </location>
</feature>
<feature type="compositionally biased region" description="Pro residues" evidence="1">
    <location>
        <begin position="319"/>
        <end position="338"/>
    </location>
</feature>
<reference evidence="3 4" key="1">
    <citation type="journal article" date="2019" name="Emerg. Microbes Infect.">
        <title>Comprehensive subspecies identification of 175 nontuberculous mycobacteria species based on 7547 genomic profiles.</title>
        <authorList>
            <person name="Matsumoto Y."/>
            <person name="Kinjo T."/>
            <person name="Motooka D."/>
            <person name="Nabeya D."/>
            <person name="Jung N."/>
            <person name="Uechi K."/>
            <person name="Horii T."/>
            <person name="Iida T."/>
            <person name="Fujita J."/>
            <person name="Nakamura S."/>
        </authorList>
    </citation>
    <scope>NUCLEOTIDE SEQUENCE [LARGE SCALE GENOMIC DNA]</scope>
    <source>
        <strain evidence="3 4">JCM 6377</strain>
    </source>
</reference>
<protein>
    <recommendedName>
        <fullName evidence="2">DUF7159 domain-containing protein</fullName>
    </recommendedName>
</protein>
<feature type="compositionally biased region" description="Pro residues" evidence="1">
    <location>
        <begin position="379"/>
        <end position="399"/>
    </location>
</feature>
<dbReference type="Proteomes" id="UP000465302">
    <property type="component" value="Unassembled WGS sequence"/>
</dbReference>
<evidence type="ECO:0000259" key="2">
    <source>
        <dbReference type="Pfam" id="PF23717"/>
    </source>
</evidence>
<gene>
    <name evidence="3" type="ORF">MAGR_01490</name>
</gene>
<proteinExistence type="predicted"/>
<feature type="region of interest" description="Disordered" evidence="1">
    <location>
        <begin position="307"/>
        <end position="338"/>
    </location>
</feature>
<dbReference type="InterPro" id="IPR055583">
    <property type="entry name" value="DUF7159"/>
</dbReference>
<dbReference type="AlphaFoldDB" id="A0A7I9VU98"/>
<organism evidence="3 4">
    <name type="scientific">Mycolicibacterium agri</name>
    <name type="common">Mycobacterium agri</name>
    <dbReference type="NCBI Taxonomy" id="36811"/>
    <lineage>
        <taxon>Bacteria</taxon>
        <taxon>Bacillati</taxon>
        <taxon>Actinomycetota</taxon>
        <taxon>Actinomycetes</taxon>
        <taxon>Mycobacteriales</taxon>
        <taxon>Mycobacteriaceae</taxon>
        <taxon>Mycolicibacterium</taxon>
    </lineage>
</organism>
<dbReference type="Pfam" id="PF23717">
    <property type="entry name" value="DUF7159"/>
    <property type="match status" value="1"/>
</dbReference>
<feature type="compositionally biased region" description="Pro residues" evidence="1">
    <location>
        <begin position="353"/>
        <end position="363"/>
    </location>
</feature>
<evidence type="ECO:0000256" key="1">
    <source>
        <dbReference type="SAM" id="MobiDB-lite"/>
    </source>
</evidence>
<sequence length="482" mass="48339">MEAVLGLSMTPTTVGLVLVEGHDADGPTMDKDEFAVHDRGLVSAVNTSEKAAAAVLRSEAVAAARGHRLHSIGVTWSEDADTEASLLLESLSQSGFDNVVAVRLPEATEALARGVASVIGYEITAVCVIEADAVVAMVVDTAHPEVQTAVSHSVATDEDLARWLSSVFAQAAWQPEALVLVGSGSDLTAITPHLEDVLAVPVFVPAEAQLALARGAAMASAHGTDFFLAQAGRSGRVPTHASRPSLVPRIGAAGAMLAVGVVGLVVSGSLAIGLQLTAGESANPAENASAARNSDVPTALKAIQPAPAAPAPTTMEAIPPAPPPEELPPPPEELPPPQEAAIEPVPVAEPAVPEAPAPEPLAPPVDGSAPQGVLAPNGVPLPPGVTDPAPGLVPAPVTPVPEEKPGILRRLKDKLSGIGQPDPPQGPVDGVQAPVDGAPPPQAAVDGAPPPQAPVDGVPPPQDPLMAPPPPPEGAPPPPPPG</sequence>
<dbReference type="EMBL" id="BLKS01000001">
    <property type="protein sequence ID" value="GFG48708.1"/>
    <property type="molecule type" value="Genomic_DNA"/>
</dbReference>
<evidence type="ECO:0000313" key="3">
    <source>
        <dbReference type="EMBL" id="GFG48708.1"/>
    </source>
</evidence>
<feature type="compositionally biased region" description="Pro residues" evidence="1">
    <location>
        <begin position="437"/>
        <end position="482"/>
    </location>
</feature>
<feature type="region of interest" description="Disordered" evidence="1">
    <location>
        <begin position="350"/>
        <end position="482"/>
    </location>
</feature>
<feature type="compositionally biased region" description="Low complexity" evidence="1">
    <location>
        <begin position="307"/>
        <end position="318"/>
    </location>
</feature>
<name>A0A7I9VU98_MYCAG</name>